<dbReference type="Proteomes" id="UP001595816">
    <property type="component" value="Unassembled WGS sequence"/>
</dbReference>
<organism evidence="1 2">
    <name type="scientific">Hamadaea flava</name>
    <dbReference type="NCBI Taxonomy" id="1742688"/>
    <lineage>
        <taxon>Bacteria</taxon>
        <taxon>Bacillati</taxon>
        <taxon>Actinomycetota</taxon>
        <taxon>Actinomycetes</taxon>
        <taxon>Micromonosporales</taxon>
        <taxon>Micromonosporaceae</taxon>
        <taxon>Hamadaea</taxon>
    </lineage>
</organism>
<sequence length="308" mass="35119">MLLELDAEVFASHEDPNQRLIFTLIGFMVDGRHRWFPRPEVAKIAEVYLEKHFPTMTIWHEYLRNASTASAWQTPSSRPVVQVTVGSLEPVTKDLGRPAIVLVENGRNDGSFLKAVFAAYDPSLAEAERLEWLHIDHSGGTGDQRYLADEHARRFTEICRVIVVKDNDEGVTGSAFEDESADWPPQQPRIHMWHRLEVENYLPDKVLIESTHPDAQAMISHLRRMNSEQQRLMDMKGGLNKATKAAQKEAFKSLSPDLRRAWRTGFAKQFPSPLVPESITLTVDDFARLGPDVHYELTELLARIRNLT</sequence>
<evidence type="ECO:0000313" key="1">
    <source>
        <dbReference type="EMBL" id="MFC4136750.1"/>
    </source>
</evidence>
<accession>A0ABV8M153</accession>
<gene>
    <name evidence="1" type="ORF">ACFOZ4_39610</name>
</gene>
<reference evidence="2" key="1">
    <citation type="journal article" date="2019" name="Int. J. Syst. Evol. Microbiol.">
        <title>The Global Catalogue of Microorganisms (GCM) 10K type strain sequencing project: providing services to taxonomists for standard genome sequencing and annotation.</title>
        <authorList>
            <consortium name="The Broad Institute Genomics Platform"/>
            <consortium name="The Broad Institute Genome Sequencing Center for Infectious Disease"/>
            <person name="Wu L."/>
            <person name="Ma J."/>
        </authorList>
    </citation>
    <scope>NUCLEOTIDE SEQUENCE [LARGE SCALE GENOMIC DNA]</scope>
    <source>
        <strain evidence="2">CGMCC 4.7289</strain>
    </source>
</reference>
<comment type="caution">
    <text evidence="1">The sequence shown here is derived from an EMBL/GenBank/DDBJ whole genome shotgun (WGS) entry which is preliminary data.</text>
</comment>
<dbReference type="RefSeq" id="WP_382192025.1">
    <property type="nucleotide sequence ID" value="NZ_JBHSAY010000033.1"/>
</dbReference>
<evidence type="ECO:0000313" key="2">
    <source>
        <dbReference type="Proteomes" id="UP001595816"/>
    </source>
</evidence>
<dbReference type="EMBL" id="JBHSAY010000033">
    <property type="protein sequence ID" value="MFC4136750.1"/>
    <property type="molecule type" value="Genomic_DNA"/>
</dbReference>
<keyword evidence="2" id="KW-1185">Reference proteome</keyword>
<protein>
    <submittedName>
        <fullName evidence="1">Uncharacterized protein</fullName>
    </submittedName>
</protein>
<name>A0ABV8M153_9ACTN</name>
<proteinExistence type="predicted"/>